<sequence>MQDISSSDIPSKKHYNILKNAIHYSEIYDMIEKKESLTKIEEWVNKLNEYLEQYLRENSEEWPKSNANKRCRDFNYTFNFLLQKLKDENAYSDSYSNFEGNINNYAKIHLQTYSENCERTKNVNTYYYNDEDENRKNVDDFCEDATFINSNITKINSSPYCQVIKVNIEQDHEVLDAKVGTDKEKYTDTLKFYGFSTFDSLKDIIQKINCNTYNDAPMGDEEDNPDGIGQLSGHQVSIVVILSLLGILCICFFLYKEKKKNIWNNFFNQGTREMSEDLYENKDINSHNMEYNIIYNPLKNS</sequence>
<dbReference type="AlphaFoldDB" id="A0A1C3KKS5"/>
<keyword evidence="2" id="KW-0472">Membrane</keyword>
<keyword evidence="1" id="KW-0175">Coiled coil</keyword>
<dbReference type="VEuPathDB" id="PlasmoDB:POWCR01_000231100"/>
<proteinExistence type="predicted"/>
<keyword evidence="2" id="KW-1133">Transmembrane helix</keyword>
<protein>
    <submittedName>
        <fullName evidence="3">PIR protein</fullName>
    </submittedName>
</protein>
<feature type="transmembrane region" description="Helical" evidence="2">
    <location>
        <begin position="236"/>
        <end position="255"/>
    </location>
</feature>
<dbReference type="VEuPathDB" id="PlasmoDB:PocGH01_00019200"/>
<evidence type="ECO:0000313" key="4">
    <source>
        <dbReference type="Proteomes" id="UP000243200"/>
    </source>
</evidence>
<keyword evidence="2" id="KW-0812">Transmembrane</keyword>
<evidence type="ECO:0000256" key="1">
    <source>
        <dbReference type="SAM" id="Coils"/>
    </source>
</evidence>
<evidence type="ECO:0000256" key="2">
    <source>
        <dbReference type="SAM" id="Phobius"/>
    </source>
</evidence>
<dbReference type="OrthoDB" id="10443083at2759"/>
<dbReference type="Proteomes" id="UP000243200">
    <property type="component" value="Unassembled WGS sequence"/>
</dbReference>
<accession>A0A1C3KKS5</accession>
<organism evidence="3 4">
    <name type="scientific">Plasmodium ovale</name>
    <name type="common">malaria parasite P. ovale</name>
    <dbReference type="NCBI Taxonomy" id="36330"/>
    <lineage>
        <taxon>Eukaryota</taxon>
        <taxon>Sar</taxon>
        <taxon>Alveolata</taxon>
        <taxon>Apicomplexa</taxon>
        <taxon>Aconoidasida</taxon>
        <taxon>Haemosporida</taxon>
        <taxon>Plasmodiidae</taxon>
        <taxon>Plasmodium</taxon>
        <taxon>Plasmodium (Plasmodium)</taxon>
    </lineage>
</organism>
<reference evidence="3 4" key="1">
    <citation type="submission" date="2016-06" db="EMBL/GenBank/DDBJ databases">
        <authorList>
            <consortium name="Pathogen Informatics"/>
        </authorList>
    </citation>
    <scope>NUCLEOTIDE SEQUENCE [LARGE SCALE GENOMIC DNA]</scope>
</reference>
<evidence type="ECO:0000313" key="3">
    <source>
        <dbReference type="EMBL" id="SBT74573.1"/>
    </source>
</evidence>
<dbReference type="EMBL" id="FLRJ01000734">
    <property type="protein sequence ID" value="SBT74573.1"/>
    <property type="molecule type" value="Genomic_DNA"/>
</dbReference>
<gene>
    <name evidence="3" type="primary">PowCR01_000231100</name>
    <name evidence="3" type="ORF">POWCR01_000231100</name>
</gene>
<name>A0A1C3KKS5_PLAOA</name>
<feature type="coiled-coil region" evidence="1">
    <location>
        <begin position="33"/>
        <end position="60"/>
    </location>
</feature>